<evidence type="ECO:0000259" key="2">
    <source>
        <dbReference type="PROSITE" id="PS50994"/>
    </source>
</evidence>
<dbReference type="InterPro" id="IPR001584">
    <property type="entry name" value="Integrase_cat-core"/>
</dbReference>
<dbReference type="InterPro" id="IPR036397">
    <property type="entry name" value="RNaseH_sf"/>
</dbReference>
<dbReference type="GO" id="GO:0015074">
    <property type="term" value="P:DNA integration"/>
    <property type="evidence" value="ECO:0007669"/>
    <property type="project" value="InterPro"/>
</dbReference>
<dbReference type="GO" id="GO:0004803">
    <property type="term" value="F:transposase activity"/>
    <property type="evidence" value="ECO:0007669"/>
    <property type="project" value="InterPro"/>
</dbReference>
<organism evidence="3 4">
    <name type="scientific">Undibacterium luofuense</name>
    <dbReference type="NCBI Taxonomy" id="2828733"/>
    <lineage>
        <taxon>Bacteria</taxon>
        <taxon>Pseudomonadati</taxon>
        <taxon>Pseudomonadota</taxon>
        <taxon>Betaproteobacteria</taxon>
        <taxon>Burkholderiales</taxon>
        <taxon>Oxalobacteraceae</taxon>
        <taxon>Undibacterium</taxon>
    </lineage>
</organism>
<accession>A0A941DP89</accession>
<dbReference type="InterPro" id="IPR009057">
    <property type="entry name" value="Homeodomain-like_sf"/>
</dbReference>
<dbReference type="SUPFAM" id="SSF53098">
    <property type="entry name" value="Ribonuclease H-like"/>
    <property type="match status" value="1"/>
</dbReference>
<gene>
    <name evidence="3" type="ORF">KDM89_05540</name>
</gene>
<reference evidence="3" key="1">
    <citation type="submission" date="2021-04" db="EMBL/GenBank/DDBJ databases">
        <title>novel species isolated from subtropical streams in China.</title>
        <authorList>
            <person name="Lu H."/>
        </authorList>
    </citation>
    <scope>NUCLEOTIDE SEQUENCE</scope>
    <source>
        <strain evidence="3">LFS511W</strain>
    </source>
</reference>
<protein>
    <submittedName>
        <fullName evidence="3">IS3 family transposase</fullName>
    </submittedName>
</protein>
<dbReference type="Pfam" id="PF01527">
    <property type="entry name" value="HTH_Tnp_1"/>
    <property type="match status" value="1"/>
</dbReference>
<dbReference type="NCBIfam" id="NF033516">
    <property type="entry name" value="transpos_IS3"/>
    <property type="match status" value="1"/>
</dbReference>
<dbReference type="InterPro" id="IPR002514">
    <property type="entry name" value="Transposase_8"/>
</dbReference>
<dbReference type="AlphaFoldDB" id="A0A941DP89"/>
<dbReference type="InterPro" id="IPR012337">
    <property type="entry name" value="RNaseH-like_sf"/>
</dbReference>
<dbReference type="Proteomes" id="UP000680067">
    <property type="component" value="Unassembled WGS sequence"/>
</dbReference>
<name>A0A941DP89_9BURK</name>
<comment type="caution">
    <text evidence="3">The sequence shown here is derived from an EMBL/GenBank/DDBJ whole genome shotgun (WGS) entry which is preliminary data.</text>
</comment>
<dbReference type="SUPFAM" id="SSF46689">
    <property type="entry name" value="Homeodomain-like"/>
    <property type="match status" value="1"/>
</dbReference>
<evidence type="ECO:0000313" key="3">
    <source>
        <dbReference type="EMBL" id="MBR7781591.1"/>
    </source>
</evidence>
<dbReference type="Pfam" id="PF00665">
    <property type="entry name" value="rve"/>
    <property type="match status" value="1"/>
</dbReference>
<dbReference type="PANTHER" id="PTHR47515:SF2">
    <property type="entry name" value="INTEGRASE CORE DOMAIN PROTEIN"/>
    <property type="match status" value="1"/>
</dbReference>
<dbReference type="GO" id="GO:0003677">
    <property type="term" value="F:DNA binding"/>
    <property type="evidence" value="ECO:0007669"/>
    <property type="project" value="InterPro"/>
</dbReference>
<dbReference type="EMBL" id="JAGSPN010000003">
    <property type="protein sequence ID" value="MBR7781591.1"/>
    <property type="molecule type" value="Genomic_DNA"/>
</dbReference>
<evidence type="ECO:0000256" key="1">
    <source>
        <dbReference type="SAM" id="Coils"/>
    </source>
</evidence>
<dbReference type="InterPro" id="IPR048020">
    <property type="entry name" value="Transpos_IS3"/>
</dbReference>
<keyword evidence="4" id="KW-1185">Reference proteome</keyword>
<feature type="coiled-coil region" evidence="1">
    <location>
        <begin position="49"/>
        <end position="83"/>
    </location>
</feature>
<dbReference type="GO" id="GO:0006313">
    <property type="term" value="P:DNA transposition"/>
    <property type="evidence" value="ECO:0007669"/>
    <property type="project" value="InterPro"/>
</dbReference>
<sequence length="370" mass="42940">MKTSKFSDSQILAILKQAEAGAPVPELCREHGMSSATFYKWRARFGGMDASMMARLKELESENARLKKMYAEERLKADILKEAIGKKVVKPSGRRELAQKAVQDKSIPVRLACAMFGISETCYRYQPRLADENAEIADWLLQLTTTHRNWGFGMCFYYLRNVKRFDWNHKRVRRIYRELELNLRIRPKKRLKRETPDALLVPESINHCWSMDFMHDQLEDGRSFRLLNIIDDFNREGLAIEADFSLPSERVVRTLNQVIEWRGKPKQIRSDNGPEYISALLAEWAARLAIELKVIQPGNPQQNAYAEQYNRTVRGEWLDQSLFSSIAEVQEHATEWLWFYNNERPNNAVGGVPPKYKKTLTTPSSTSIVH</sequence>
<proteinExistence type="predicted"/>
<evidence type="ECO:0000313" key="4">
    <source>
        <dbReference type="Proteomes" id="UP000680067"/>
    </source>
</evidence>
<dbReference type="PANTHER" id="PTHR47515">
    <property type="entry name" value="LOW CALCIUM RESPONSE LOCUS PROTEIN T"/>
    <property type="match status" value="1"/>
</dbReference>
<dbReference type="PROSITE" id="PS50994">
    <property type="entry name" value="INTEGRASE"/>
    <property type="match status" value="1"/>
</dbReference>
<dbReference type="Gene3D" id="3.30.420.10">
    <property type="entry name" value="Ribonuclease H-like superfamily/Ribonuclease H"/>
    <property type="match status" value="1"/>
</dbReference>
<feature type="domain" description="Integrase catalytic" evidence="2">
    <location>
        <begin position="198"/>
        <end position="361"/>
    </location>
</feature>
<keyword evidence="1" id="KW-0175">Coiled coil</keyword>